<dbReference type="GeneID" id="571370"/>
<keyword evidence="1" id="KW-1185">Reference proteome</keyword>
<dbReference type="InterPro" id="IPR040505">
    <property type="entry name" value="DUF5537"/>
</dbReference>
<dbReference type="OrthoDB" id="9888309at2759"/>
<reference evidence="2 3" key="2">
    <citation type="submission" date="2025-04" db="UniProtKB">
        <authorList>
            <consortium name="RefSeq"/>
        </authorList>
    </citation>
    <scope>IDENTIFICATION</scope>
    <source>
        <strain evidence="2 3">Tuebingen</strain>
    </source>
</reference>
<proteinExistence type="predicted"/>
<protein>
    <submittedName>
        <fullName evidence="2 3">Uncharacterized protein si:ch211-171b20.3</fullName>
    </submittedName>
</protein>
<evidence type="ECO:0000313" key="3">
    <source>
        <dbReference type="RefSeq" id="XP_706588.2"/>
    </source>
</evidence>
<dbReference type="AGR" id="ZFIN:ZDB-GENE-091204-278"/>
<evidence type="ECO:0000313" key="4">
    <source>
        <dbReference type="ZFIN" id="ZDB-GENE-091204-278"/>
    </source>
</evidence>
<evidence type="ECO:0000313" key="1">
    <source>
        <dbReference type="Proteomes" id="UP000000437"/>
    </source>
</evidence>
<dbReference type="Pfam" id="PF17690">
    <property type="entry name" value="DUF5537"/>
    <property type="match status" value="1"/>
</dbReference>
<dbReference type="RefSeq" id="XP_706588.2">
    <property type="nucleotide sequence ID" value="XM_701496.9"/>
</dbReference>
<gene>
    <name evidence="2 3 4" type="primary">si:ch211-171b20.3</name>
</gene>
<dbReference type="ZFIN" id="ZDB-GENE-091204-278">
    <property type="gene designation" value="si:ch211-171b20.3"/>
</dbReference>
<reference evidence="1" key="1">
    <citation type="journal article" date="2013" name="Nature">
        <title>The zebrafish reference genome sequence and its relationship to the human genome.</title>
        <authorList>
            <consortium name="Genome Reference Consortium Zebrafish"/>
            <person name="Howe K."/>
            <person name="Clark M.D."/>
            <person name="Torroja C.F."/>
            <person name="Torrance J."/>
            <person name="Berthelot C."/>
            <person name="Muffato M."/>
            <person name="Collins J.E."/>
            <person name="Humphray S."/>
            <person name="McLaren K."/>
            <person name="Matthews L."/>
            <person name="McLaren S."/>
            <person name="Sealy I."/>
            <person name="Caccamo M."/>
            <person name="Churcher C."/>
            <person name="Scott C."/>
            <person name="Barrett J.C."/>
            <person name="Koch R."/>
            <person name="Rauch G.J."/>
            <person name="White S."/>
            <person name="Chow W."/>
            <person name="Kilian B."/>
            <person name="Quintais L.T."/>
            <person name="Guerra-Assuncao J.A."/>
            <person name="Zhou Y."/>
            <person name="Gu Y."/>
            <person name="Yen J."/>
            <person name="Vogel J.H."/>
            <person name="Eyre T."/>
            <person name="Redmond S."/>
            <person name="Banerjee R."/>
            <person name="Chi J."/>
            <person name="Fu B."/>
            <person name="Langley E."/>
            <person name="Maguire S.F."/>
            <person name="Laird G.K."/>
            <person name="Lloyd D."/>
            <person name="Kenyon E."/>
            <person name="Donaldson S."/>
            <person name="Sehra H."/>
            <person name="Almeida-King J."/>
            <person name="Loveland J."/>
            <person name="Trevanion S."/>
            <person name="Jones M."/>
            <person name="Quail M."/>
            <person name="Willey D."/>
            <person name="Hunt A."/>
            <person name="Burton J."/>
            <person name="Sims S."/>
            <person name="McLay K."/>
            <person name="Plumb B."/>
            <person name="Davis J."/>
            <person name="Clee C."/>
            <person name="Oliver K."/>
            <person name="Clark R."/>
            <person name="Riddle C."/>
            <person name="Elliot D."/>
            <person name="Eliott D."/>
            <person name="Threadgold G."/>
            <person name="Harden G."/>
            <person name="Ware D."/>
            <person name="Begum S."/>
            <person name="Mortimore B."/>
            <person name="Mortimer B."/>
            <person name="Kerry G."/>
            <person name="Heath P."/>
            <person name="Phillimore B."/>
            <person name="Tracey A."/>
            <person name="Corby N."/>
            <person name="Dunn M."/>
            <person name="Johnson C."/>
            <person name="Wood J."/>
            <person name="Clark S."/>
            <person name="Pelan S."/>
            <person name="Griffiths G."/>
            <person name="Smith M."/>
            <person name="Glithero R."/>
            <person name="Howden P."/>
            <person name="Barker N."/>
            <person name="Lloyd C."/>
            <person name="Stevens C."/>
            <person name="Harley J."/>
            <person name="Holt K."/>
            <person name="Panagiotidis G."/>
            <person name="Lovell J."/>
            <person name="Beasley H."/>
            <person name="Henderson C."/>
            <person name="Gordon D."/>
            <person name="Auger K."/>
            <person name="Wright D."/>
            <person name="Collins J."/>
            <person name="Raisen C."/>
            <person name="Dyer L."/>
            <person name="Leung K."/>
            <person name="Robertson L."/>
            <person name="Ambridge K."/>
            <person name="Leongamornlert D."/>
            <person name="McGuire S."/>
            <person name="Gilderthorp R."/>
            <person name="Griffiths C."/>
            <person name="Manthravadi D."/>
            <person name="Nichol S."/>
            <person name="Barker G."/>
            <person name="Whitehead S."/>
            <person name="Kay M."/>
            <person name="Brown J."/>
            <person name="Murnane C."/>
            <person name="Gray E."/>
            <person name="Humphries M."/>
            <person name="Sycamore N."/>
            <person name="Barker D."/>
            <person name="Saunders D."/>
            <person name="Wallis J."/>
            <person name="Babbage A."/>
            <person name="Hammond S."/>
            <person name="Mashreghi-Mohammadi M."/>
            <person name="Barr L."/>
            <person name="Martin S."/>
            <person name="Wray P."/>
            <person name="Ellington A."/>
            <person name="Matthews N."/>
            <person name="Ellwood M."/>
            <person name="Woodmansey R."/>
            <person name="Clark G."/>
            <person name="Cooper J."/>
            <person name="Cooper J."/>
            <person name="Tromans A."/>
            <person name="Grafham D."/>
            <person name="Skuce C."/>
            <person name="Pandian R."/>
            <person name="Andrews R."/>
            <person name="Harrison E."/>
            <person name="Kimberley A."/>
            <person name="Garnett J."/>
            <person name="Fosker N."/>
            <person name="Hall R."/>
            <person name="Garner P."/>
            <person name="Kelly D."/>
            <person name="Bird C."/>
            <person name="Palmer S."/>
            <person name="Gehring I."/>
            <person name="Berger A."/>
            <person name="Dooley C.M."/>
            <person name="Ersan-Urun Z."/>
            <person name="Eser C."/>
            <person name="Geiger H."/>
            <person name="Geisler M."/>
            <person name="Karotki L."/>
            <person name="Kirn A."/>
            <person name="Konantz J."/>
            <person name="Konantz M."/>
            <person name="Oberlander M."/>
            <person name="Rudolph-Geiger S."/>
            <person name="Teucke M."/>
            <person name="Lanz C."/>
            <person name="Raddatz G."/>
            <person name="Osoegawa K."/>
            <person name="Zhu B."/>
            <person name="Rapp A."/>
            <person name="Widaa S."/>
            <person name="Langford C."/>
            <person name="Yang F."/>
            <person name="Schuster S.C."/>
            <person name="Carter N.P."/>
            <person name="Harrow J."/>
            <person name="Ning Z."/>
            <person name="Herrero J."/>
            <person name="Searle S.M."/>
            <person name="Enright A."/>
            <person name="Geisler R."/>
            <person name="Plasterk R.H."/>
            <person name="Lee C."/>
            <person name="Westerfield M."/>
            <person name="de Jong P.J."/>
            <person name="Zon L.I."/>
            <person name="Postlethwait J.H."/>
            <person name="Nusslein-Volhard C."/>
            <person name="Hubbard T.J."/>
            <person name="Roest Crollius H."/>
            <person name="Rogers J."/>
            <person name="Stemple D.L."/>
        </authorList>
    </citation>
    <scope>NUCLEOTIDE SEQUENCE [LARGE SCALE GENOMIC DNA]</scope>
</reference>
<evidence type="ECO:0000313" key="2">
    <source>
        <dbReference type="RefSeq" id="XP_021325969.1"/>
    </source>
</evidence>
<name>A0A8N7UVS5_DANRE</name>
<sequence>MKPYASVVRPKLMSLPIEASLMIQDITDARPSSTFSPPVSGYFSTADSRLNVFSGRPTHNSRDLKFHTVSSVKDGPLLPCIANDRAEFTKCTSQNNMPDRNISGRHFLFDKRWRNGTYMKHGIEEDVLNNHNPGALSQEFHVYHSHNLTKFAHRKELFPRDTRPRICDSSRSDYLESFPSILLPVTTPSISGRVCLSQNFKNRTRMKNSLFPIDANKTQSYLDPHLGATASFVQRLSEISSLEVETVRQEKMKRLRKINRQDS</sequence>
<dbReference type="AlphaFoldDB" id="A0A8N7UVS5"/>
<accession>A0A8N7UVS5</accession>
<dbReference type="RefSeq" id="XP_021325969.1">
    <property type="nucleotide sequence ID" value="XM_021470294.2"/>
</dbReference>
<organism evidence="1 3">
    <name type="scientific">Danio rerio</name>
    <name type="common">Zebrafish</name>
    <name type="synonym">Brachydanio rerio</name>
    <dbReference type="NCBI Taxonomy" id="7955"/>
    <lineage>
        <taxon>Eukaryota</taxon>
        <taxon>Metazoa</taxon>
        <taxon>Chordata</taxon>
        <taxon>Craniata</taxon>
        <taxon>Vertebrata</taxon>
        <taxon>Euteleostomi</taxon>
        <taxon>Actinopterygii</taxon>
        <taxon>Neopterygii</taxon>
        <taxon>Teleostei</taxon>
        <taxon>Ostariophysi</taxon>
        <taxon>Cypriniformes</taxon>
        <taxon>Danionidae</taxon>
        <taxon>Danioninae</taxon>
        <taxon>Danio</taxon>
    </lineage>
</organism>
<dbReference type="Proteomes" id="UP000000437">
    <property type="component" value="Chromosome 24"/>
</dbReference>